<dbReference type="Proteomes" id="UP000037392">
    <property type="component" value="Unassembled WGS sequence"/>
</dbReference>
<sequence length="142" mass="15948">MQITNDELRRMTNQEGLILQGCGGDVQEWIDGINEMFTQEGILLEGTEFKHVKSFCHEGLTNLLFPFEDVNLDLGKLAIWRIKSHETFGGTWLSDYVLNRLGGFLDEAPTQKTGKIQQPGEHPSHPAWEGEEAGLSGMSMKQ</sequence>
<proteinExistence type="predicted"/>
<evidence type="ECO:0000313" key="2">
    <source>
        <dbReference type="EMBL" id="KMW12540.1"/>
    </source>
</evidence>
<dbReference type="GeneID" id="93165877"/>
<dbReference type="OrthoDB" id="1912389at2"/>
<feature type="region of interest" description="Disordered" evidence="1">
    <location>
        <begin position="110"/>
        <end position="142"/>
    </location>
</feature>
<dbReference type="RefSeq" id="WP_048931114.1">
    <property type="nucleotide sequence ID" value="NZ_KQ235886.1"/>
</dbReference>
<protein>
    <submittedName>
        <fullName evidence="2">Uncharacterized protein</fullName>
    </submittedName>
</protein>
<accession>A0A0J9EA14</accession>
<dbReference type="AlphaFoldDB" id="A0A0J9EA14"/>
<organism evidence="2 3">
    <name type="scientific">[Clostridium] citroniae WAL-19142</name>
    <dbReference type="NCBI Taxonomy" id="742734"/>
    <lineage>
        <taxon>Bacteria</taxon>
        <taxon>Bacillati</taxon>
        <taxon>Bacillota</taxon>
        <taxon>Clostridia</taxon>
        <taxon>Lachnospirales</taxon>
        <taxon>Lachnospiraceae</taxon>
        <taxon>Enterocloster</taxon>
    </lineage>
</organism>
<dbReference type="EMBL" id="ADLK01000049">
    <property type="protein sequence ID" value="KMW12540.1"/>
    <property type="molecule type" value="Genomic_DNA"/>
</dbReference>
<evidence type="ECO:0000256" key="1">
    <source>
        <dbReference type="SAM" id="MobiDB-lite"/>
    </source>
</evidence>
<dbReference type="PATRIC" id="fig|742734.4.peg.5630"/>
<evidence type="ECO:0000313" key="3">
    <source>
        <dbReference type="Proteomes" id="UP000037392"/>
    </source>
</evidence>
<comment type="caution">
    <text evidence="2">The sequence shown here is derived from an EMBL/GenBank/DDBJ whole genome shotgun (WGS) entry which is preliminary data.</text>
</comment>
<gene>
    <name evidence="2" type="ORF">HMPREF9470_05265</name>
</gene>
<name>A0A0J9EA14_9FIRM</name>
<reference evidence="2 3" key="1">
    <citation type="submission" date="2011-04" db="EMBL/GenBank/DDBJ databases">
        <title>The Genome Sequence of Clostridium citroniae WAL-19142.</title>
        <authorList>
            <consortium name="The Broad Institute Genome Sequencing Platform"/>
            <person name="Earl A."/>
            <person name="Ward D."/>
            <person name="Feldgarden M."/>
            <person name="Gevers D."/>
            <person name="Warren Y.A."/>
            <person name="Tyrrell K.L."/>
            <person name="Citron D.M."/>
            <person name="Goldstein E.J."/>
            <person name="Daigneault M."/>
            <person name="Allen-Vercoe E."/>
            <person name="Young S.K."/>
            <person name="Zeng Q."/>
            <person name="Gargeya S."/>
            <person name="Fitzgerald M."/>
            <person name="Haas B."/>
            <person name="Abouelleil A."/>
            <person name="Alvarado L."/>
            <person name="Arachchi H.M."/>
            <person name="Berlin A."/>
            <person name="Brown A."/>
            <person name="Chapman S.B."/>
            <person name="Chen Z."/>
            <person name="Dunbar C."/>
            <person name="Freedman E."/>
            <person name="Gearin G."/>
            <person name="Gellesch M."/>
            <person name="Goldberg J."/>
            <person name="Griggs A."/>
            <person name="Gujja S."/>
            <person name="Heilman E.R."/>
            <person name="Heiman D."/>
            <person name="Howarth C."/>
            <person name="Larson L."/>
            <person name="Lui A."/>
            <person name="MacDonald P.J."/>
            <person name="Mehta T."/>
            <person name="Montmayeur A."/>
            <person name="Murphy C."/>
            <person name="Neiman D."/>
            <person name="Pearson M."/>
            <person name="Priest M."/>
            <person name="Roberts A."/>
            <person name="Saif S."/>
            <person name="Shea T."/>
            <person name="Shenoy N."/>
            <person name="Sisk P."/>
            <person name="Stolte C."/>
            <person name="Sykes S."/>
            <person name="White J."/>
            <person name="Yandava C."/>
            <person name="Wortman J."/>
            <person name="Nusbaum C."/>
            <person name="Birren B."/>
        </authorList>
    </citation>
    <scope>NUCLEOTIDE SEQUENCE [LARGE SCALE GENOMIC DNA]</scope>
    <source>
        <strain evidence="2 3">WAL-19142</strain>
    </source>
</reference>